<evidence type="ECO:0000256" key="7">
    <source>
        <dbReference type="ARBA" id="ARBA00022989"/>
    </source>
</evidence>
<dbReference type="SFLD" id="SFLDF00027">
    <property type="entry name" value="p-type_atpase"/>
    <property type="match status" value="1"/>
</dbReference>
<dbReference type="AlphaFoldDB" id="A0A0R2L209"/>
<dbReference type="InterPro" id="IPR051014">
    <property type="entry name" value="Cation_Transport_ATPase_IB"/>
</dbReference>
<evidence type="ECO:0000256" key="10">
    <source>
        <dbReference type="ARBA" id="ARBA00039103"/>
    </source>
</evidence>
<keyword evidence="3" id="KW-0104">Cadmium</keyword>
<comment type="subcellular location">
    <subcellularLocation>
        <location evidence="1">Cell membrane</location>
        <topology evidence="1">Multi-pass membrane protein</topology>
    </subcellularLocation>
</comment>
<dbReference type="Gene3D" id="2.70.150.10">
    <property type="entry name" value="Calcium-transporting ATPase, cytoplasmic transduction domain A"/>
    <property type="match status" value="1"/>
</dbReference>
<feature type="transmembrane region" description="Helical" evidence="12">
    <location>
        <begin position="605"/>
        <end position="624"/>
    </location>
</feature>
<dbReference type="Gene3D" id="3.40.1110.10">
    <property type="entry name" value="Calcium-transporting ATPase, cytoplasmic domain N"/>
    <property type="match status" value="1"/>
</dbReference>
<evidence type="ECO:0000256" key="2">
    <source>
        <dbReference type="ARBA" id="ARBA00006024"/>
    </source>
</evidence>
<dbReference type="NCBIfam" id="TIGR01525">
    <property type="entry name" value="ATPase-IB_hvy"/>
    <property type="match status" value="1"/>
</dbReference>
<feature type="transmembrane region" description="Helical" evidence="12">
    <location>
        <begin position="579"/>
        <end position="599"/>
    </location>
</feature>
<reference evidence="14 15" key="1">
    <citation type="journal article" date="2015" name="Genome Announc.">
        <title>Expanding the biotechnology potential of lactobacilli through comparative genomics of 213 strains and associated genera.</title>
        <authorList>
            <person name="Sun Z."/>
            <person name="Harris H.M."/>
            <person name="McCann A."/>
            <person name="Guo C."/>
            <person name="Argimon S."/>
            <person name="Zhang W."/>
            <person name="Yang X."/>
            <person name="Jeffery I.B."/>
            <person name="Cooney J.C."/>
            <person name="Kagawa T.F."/>
            <person name="Liu W."/>
            <person name="Song Y."/>
            <person name="Salvetti E."/>
            <person name="Wrobel A."/>
            <person name="Rasinkangas P."/>
            <person name="Parkhill J."/>
            <person name="Rea M.C."/>
            <person name="O'Sullivan O."/>
            <person name="Ritari J."/>
            <person name="Douillard F.P."/>
            <person name="Paul Ross R."/>
            <person name="Yang R."/>
            <person name="Briner A.E."/>
            <person name="Felis G.E."/>
            <person name="de Vos W.M."/>
            <person name="Barrangou R."/>
            <person name="Klaenhammer T.R."/>
            <person name="Caufield P.W."/>
            <person name="Cui Y."/>
            <person name="Zhang H."/>
            <person name="O'Toole P.W."/>
        </authorList>
    </citation>
    <scope>NUCLEOTIDE SEQUENCE [LARGE SCALE GENOMIC DNA]</scope>
    <source>
        <strain evidence="14 15">DSM 22696</strain>
    </source>
</reference>
<dbReference type="PROSITE" id="PS00154">
    <property type="entry name" value="ATPASE_E1_E2"/>
    <property type="match status" value="1"/>
</dbReference>
<protein>
    <recommendedName>
        <fullName evidence="10">Cd(2+)-exporting ATPase</fullName>
        <ecNumber evidence="10">7.2.2.21</ecNumber>
    </recommendedName>
</protein>
<accession>A0A0R2L209</accession>
<dbReference type="InterPro" id="IPR059000">
    <property type="entry name" value="ATPase_P-type_domA"/>
</dbReference>
<feature type="transmembrane region" description="Helical" evidence="12">
    <location>
        <begin position="46"/>
        <end position="67"/>
    </location>
</feature>
<comment type="similarity">
    <text evidence="2 12">Belongs to the cation transport ATPase (P-type) (TC 3.A.3) family. Type IB subfamily.</text>
</comment>
<dbReference type="GO" id="GO:0008551">
    <property type="term" value="F:P-type cadmium transporter activity"/>
    <property type="evidence" value="ECO:0007669"/>
    <property type="project" value="UniProtKB-EC"/>
</dbReference>
<evidence type="ECO:0000256" key="12">
    <source>
        <dbReference type="RuleBase" id="RU362081"/>
    </source>
</evidence>
<keyword evidence="8" id="KW-0813">Transport</keyword>
<dbReference type="InterPro" id="IPR044492">
    <property type="entry name" value="P_typ_ATPase_HD_dom"/>
</dbReference>
<evidence type="ECO:0000256" key="8">
    <source>
        <dbReference type="ARBA" id="ARBA00023065"/>
    </source>
</evidence>
<gene>
    <name evidence="14" type="ORF">IV55_GL001021</name>
</gene>
<dbReference type="InterPro" id="IPR008250">
    <property type="entry name" value="ATPase_P-typ_transduc_dom_A_sf"/>
</dbReference>
<dbReference type="InterPro" id="IPR023214">
    <property type="entry name" value="HAD_sf"/>
</dbReference>
<evidence type="ECO:0000313" key="15">
    <source>
        <dbReference type="Proteomes" id="UP000051139"/>
    </source>
</evidence>
<dbReference type="SFLD" id="SFLDS00003">
    <property type="entry name" value="Haloacid_Dehalogenase"/>
    <property type="match status" value="1"/>
</dbReference>
<sequence>MLNKSEVDAVKMTRWIQKHLNNITLATGFLIAGGFILKWLQQTAVSSVFLIIASVIAATPIIMRAWAALRLKTIGIELLVSIAVVGAFVIGEYDESAIVTFLFLFGAYLENKTLAKTRQSIKSLTEMAPTTANVVSEDGTVVSTDVDLVDKGDIVLVKTGDQIPVDGVITDGTAYVNEASVTGEARLVAKGMSDTVFAGTMVDNGSIFMEATKVGDDTTFAKIIELVEEAQDVKSPAEKFIDRFATYYTPAVLVIALLVWVGFRDFRLAITVLVLGCPGALVIGAPVSNVAGIGNGAKHGVLIKGGDVINTFSHVDTLVFDKTGTLTQGKTAVSKVITYGDATVALAAATALEKNSTHPLGQALVSYAQTQGWSEQAKISDVDVIKGQGIKAHVDDEILVVGNQLLMATSHIMIDADQQDDINALQAAGNSIILIAMNQQLIALVGVTDIIRPDVATSLQALKATGVKRTIMLTGDNTVTAQAIGQQAGIDEVHAEMLPADKAAFVKGLQETGAIVAFVGDGINDSPSLATADIGIAMGSGTDVAVDTSDVVLMQSSFPELVHAYGLAKKTVGNTRMNIVIAVGTVALLLFGLLAGVIYMASGMFVHEASILVVILNAMRLLSYHPKVQLSVKKAHVLDLNQGHHTNVSVH</sequence>
<keyword evidence="6" id="KW-1278">Translocase</keyword>
<feature type="transmembrane region" description="Helical" evidence="12">
    <location>
        <begin position="269"/>
        <end position="294"/>
    </location>
</feature>
<evidence type="ECO:0000313" key="14">
    <source>
        <dbReference type="EMBL" id="KRN93516.1"/>
    </source>
</evidence>
<dbReference type="PRINTS" id="PR00119">
    <property type="entry name" value="CATATPASE"/>
</dbReference>
<name>A0A0R2L209_9LACO</name>
<dbReference type="Pfam" id="PF00702">
    <property type="entry name" value="Hydrolase"/>
    <property type="match status" value="1"/>
</dbReference>
<dbReference type="SUPFAM" id="SSF56784">
    <property type="entry name" value="HAD-like"/>
    <property type="match status" value="1"/>
</dbReference>
<evidence type="ECO:0000256" key="6">
    <source>
        <dbReference type="ARBA" id="ARBA00022967"/>
    </source>
</evidence>
<keyword evidence="9 12" id="KW-0472">Membrane</keyword>
<keyword evidence="12" id="KW-1003">Cell membrane</keyword>
<dbReference type="InterPro" id="IPR023299">
    <property type="entry name" value="ATPase_P-typ_cyto_dom_N"/>
</dbReference>
<organism evidence="14 15">
    <name type="scientific">Furfurilactobacillus siliginis</name>
    <dbReference type="NCBI Taxonomy" id="348151"/>
    <lineage>
        <taxon>Bacteria</taxon>
        <taxon>Bacillati</taxon>
        <taxon>Bacillota</taxon>
        <taxon>Bacilli</taxon>
        <taxon>Lactobacillales</taxon>
        <taxon>Lactobacillaceae</taxon>
        <taxon>Furfurilactobacillus</taxon>
    </lineage>
</organism>
<dbReference type="STRING" id="348151.IV55_GL001021"/>
<feature type="transmembrane region" description="Helical" evidence="12">
    <location>
        <begin position="20"/>
        <end position="40"/>
    </location>
</feature>
<dbReference type="SUPFAM" id="SSF81653">
    <property type="entry name" value="Calcium ATPase, transduction domain A"/>
    <property type="match status" value="1"/>
</dbReference>
<dbReference type="GO" id="GO:0046872">
    <property type="term" value="F:metal ion binding"/>
    <property type="evidence" value="ECO:0007669"/>
    <property type="project" value="UniProtKB-KW"/>
</dbReference>
<dbReference type="EC" id="7.2.2.21" evidence="10"/>
<dbReference type="Proteomes" id="UP000051139">
    <property type="component" value="Unassembled WGS sequence"/>
</dbReference>
<dbReference type="InterPro" id="IPR023298">
    <property type="entry name" value="ATPase_P-typ_TM_dom_sf"/>
</dbReference>
<evidence type="ECO:0000256" key="4">
    <source>
        <dbReference type="ARBA" id="ARBA00022692"/>
    </source>
</evidence>
<comment type="caution">
    <text evidence="14">The sequence shown here is derived from an EMBL/GenBank/DDBJ whole genome shotgun (WGS) entry which is preliminary data.</text>
</comment>
<dbReference type="GO" id="GO:0005886">
    <property type="term" value="C:plasma membrane"/>
    <property type="evidence" value="ECO:0007669"/>
    <property type="project" value="UniProtKB-SubCell"/>
</dbReference>
<dbReference type="Gene3D" id="3.40.50.1000">
    <property type="entry name" value="HAD superfamily/HAD-like"/>
    <property type="match status" value="1"/>
</dbReference>
<dbReference type="FunFam" id="2.70.150.10:FF:000002">
    <property type="entry name" value="Copper-transporting ATPase 1, putative"/>
    <property type="match status" value="1"/>
</dbReference>
<dbReference type="NCBIfam" id="TIGR01511">
    <property type="entry name" value="ATPase-IB1_Cu"/>
    <property type="match status" value="1"/>
</dbReference>
<dbReference type="NCBIfam" id="TIGR01494">
    <property type="entry name" value="ATPase_P-type"/>
    <property type="match status" value="1"/>
</dbReference>
<dbReference type="PANTHER" id="PTHR48085">
    <property type="entry name" value="CADMIUM/ZINC-TRANSPORTING ATPASE HMA2-RELATED"/>
    <property type="match status" value="1"/>
</dbReference>
<keyword evidence="8" id="KW-0406">Ion transport</keyword>
<dbReference type="PANTHER" id="PTHR48085:SF5">
    <property type="entry name" value="CADMIUM_ZINC-TRANSPORTING ATPASE HMA4-RELATED"/>
    <property type="match status" value="1"/>
</dbReference>
<feature type="transmembrane region" description="Helical" evidence="12">
    <location>
        <begin position="97"/>
        <end position="115"/>
    </location>
</feature>
<dbReference type="PATRIC" id="fig|348151.3.peg.1043"/>
<keyword evidence="12" id="KW-0547">Nucleotide-binding</keyword>
<dbReference type="SFLD" id="SFLDG00002">
    <property type="entry name" value="C1.7:_P-type_atpase_like"/>
    <property type="match status" value="1"/>
</dbReference>
<evidence type="ECO:0000256" key="3">
    <source>
        <dbReference type="ARBA" id="ARBA00022539"/>
    </source>
</evidence>
<keyword evidence="4 12" id="KW-0812">Transmembrane</keyword>
<dbReference type="InterPro" id="IPR018303">
    <property type="entry name" value="ATPase_P-typ_P_site"/>
</dbReference>
<evidence type="ECO:0000256" key="5">
    <source>
        <dbReference type="ARBA" id="ARBA00022723"/>
    </source>
</evidence>
<dbReference type="EMBL" id="JQCB01000023">
    <property type="protein sequence ID" value="KRN93516.1"/>
    <property type="molecule type" value="Genomic_DNA"/>
</dbReference>
<evidence type="ECO:0000256" key="9">
    <source>
        <dbReference type="ARBA" id="ARBA00023136"/>
    </source>
</evidence>
<keyword evidence="12" id="KW-0067">ATP-binding</keyword>
<keyword evidence="7 12" id="KW-1133">Transmembrane helix</keyword>
<dbReference type="Pfam" id="PF00122">
    <property type="entry name" value="E1-E2_ATPase"/>
    <property type="match status" value="1"/>
</dbReference>
<dbReference type="SUPFAM" id="SSF81665">
    <property type="entry name" value="Calcium ATPase, transmembrane domain M"/>
    <property type="match status" value="1"/>
</dbReference>
<dbReference type="InterPro" id="IPR001757">
    <property type="entry name" value="P_typ_ATPase"/>
</dbReference>
<feature type="transmembrane region" description="Helical" evidence="12">
    <location>
        <begin position="74"/>
        <end position="91"/>
    </location>
</feature>
<keyword evidence="5 12" id="KW-0479">Metal-binding</keyword>
<keyword evidence="15" id="KW-1185">Reference proteome</keyword>
<feature type="domain" description="P-type ATPase A" evidence="13">
    <location>
        <begin position="126"/>
        <end position="228"/>
    </location>
</feature>
<evidence type="ECO:0000256" key="11">
    <source>
        <dbReference type="ARBA" id="ARBA00049338"/>
    </source>
</evidence>
<feature type="transmembrane region" description="Helical" evidence="12">
    <location>
        <begin position="244"/>
        <end position="263"/>
    </location>
</feature>
<evidence type="ECO:0000259" key="13">
    <source>
        <dbReference type="Pfam" id="PF00122"/>
    </source>
</evidence>
<dbReference type="InterPro" id="IPR027256">
    <property type="entry name" value="P-typ_ATPase_IB"/>
</dbReference>
<proteinExistence type="inferred from homology"/>
<dbReference type="GO" id="GO:0005524">
    <property type="term" value="F:ATP binding"/>
    <property type="evidence" value="ECO:0007669"/>
    <property type="project" value="UniProtKB-UniRule"/>
</dbReference>
<evidence type="ECO:0000256" key="1">
    <source>
        <dbReference type="ARBA" id="ARBA00004651"/>
    </source>
</evidence>
<dbReference type="GO" id="GO:0016887">
    <property type="term" value="F:ATP hydrolysis activity"/>
    <property type="evidence" value="ECO:0007669"/>
    <property type="project" value="InterPro"/>
</dbReference>
<dbReference type="CDD" id="cd02079">
    <property type="entry name" value="P-type_ATPase_HM"/>
    <property type="match status" value="1"/>
</dbReference>
<dbReference type="InterPro" id="IPR036412">
    <property type="entry name" value="HAD-like_sf"/>
</dbReference>
<dbReference type="PRINTS" id="PR00941">
    <property type="entry name" value="CDATPASE"/>
</dbReference>
<comment type="catalytic activity">
    <reaction evidence="11">
        <text>Cd(2+)(in) + ATP + H2O = Cd(2+)(out) + ADP + phosphate + H(+)</text>
        <dbReference type="Rhea" id="RHEA:12132"/>
        <dbReference type="ChEBI" id="CHEBI:15377"/>
        <dbReference type="ChEBI" id="CHEBI:15378"/>
        <dbReference type="ChEBI" id="CHEBI:30616"/>
        <dbReference type="ChEBI" id="CHEBI:43474"/>
        <dbReference type="ChEBI" id="CHEBI:48775"/>
        <dbReference type="ChEBI" id="CHEBI:456216"/>
        <dbReference type="EC" id="7.2.2.21"/>
    </reaction>
</comment>